<dbReference type="GO" id="GO:0006259">
    <property type="term" value="P:DNA metabolic process"/>
    <property type="evidence" value="ECO:0007669"/>
    <property type="project" value="UniProtKB-ARBA"/>
</dbReference>
<evidence type="ECO:0000313" key="6">
    <source>
        <dbReference type="Proteomes" id="UP000278035"/>
    </source>
</evidence>
<gene>
    <name evidence="5" type="ORF">EGC82_09120</name>
</gene>
<keyword evidence="1" id="KW-0540">Nuclease</keyword>
<dbReference type="CDD" id="cd06127">
    <property type="entry name" value="DEDDh"/>
    <property type="match status" value="1"/>
</dbReference>
<dbReference type="EMBL" id="CP034015">
    <property type="protein sequence ID" value="AZG72911.1"/>
    <property type="molecule type" value="Genomic_DNA"/>
</dbReference>
<dbReference type="KEGG" id="slj:EGC82_09120"/>
<dbReference type="GO" id="GO:0005829">
    <property type="term" value="C:cytosol"/>
    <property type="evidence" value="ECO:0007669"/>
    <property type="project" value="TreeGrafter"/>
</dbReference>
<dbReference type="Proteomes" id="UP000278035">
    <property type="component" value="Chromosome"/>
</dbReference>
<dbReference type="InterPro" id="IPR012337">
    <property type="entry name" value="RNaseH-like_sf"/>
</dbReference>
<dbReference type="PANTHER" id="PTHR30231">
    <property type="entry name" value="DNA POLYMERASE III SUBUNIT EPSILON"/>
    <property type="match status" value="1"/>
</dbReference>
<dbReference type="Gene3D" id="3.30.420.10">
    <property type="entry name" value="Ribonuclease H-like superfamily/Ribonuclease H"/>
    <property type="match status" value="1"/>
</dbReference>
<dbReference type="InterPro" id="IPR036397">
    <property type="entry name" value="RNaseH_sf"/>
</dbReference>
<name>A0A3G8LTL2_9GAMM</name>
<dbReference type="Pfam" id="PF00929">
    <property type="entry name" value="RNase_T"/>
    <property type="match status" value="1"/>
</dbReference>
<dbReference type="AlphaFoldDB" id="A0A3G8LTL2"/>
<evidence type="ECO:0000313" key="5">
    <source>
        <dbReference type="EMBL" id="AZG72911.1"/>
    </source>
</evidence>
<keyword evidence="3 5" id="KW-0269">Exonuclease</keyword>
<dbReference type="InterPro" id="IPR013520">
    <property type="entry name" value="Ribonucl_H"/>
</dbReference>
<dbReference type="GO" id="GO:0003676">
    <property type="term" value="F:nucleic acid binding"/>
    <property type="evidence" value="ECO:0007669"/>
    <property type="project" value="InterPro"/>
</dbReference>
<accession>A0A3G8LTL2</accession>
<proteinExistence type="predicted"/>
<keyword evidence="6" id="KW-1185">Reference proteome</keyword>
<dbReference type="SUPFAM" id="SSF53098">
    <property type="entry name" value="Ribonuclease H-like"/>
    <property type="match status" value="1"/>
</dbReference>
<dbReference type="OrthoDB" id="5497329at2"/>
<evidence type="ECO:0000256" key="2">
    <source>
        <dbReference type="ARBA" id="ARBA00022801"/>
    </source>
</evidence>
<keyword evidence="2" id="KW-0378">Hydrolase</keyword>
<sequence>MVNLWWVKTVLWRKRMVSLPSPLDAYLEAISTALTKPFLDAPLMAIDLEMTGLDPFHDQVISIGIVPITKGVIPLEKAQHVMIAISGSVGHSATVHGIVDNQLYMALSLQEAMTWFLAQTKGYILVAHHAPLDIEFIQQQLVRCFGQSIPLVFIDTLAIEKKRCLMQQSILKEGSLRLGASRERYRLPVYSAHNALIDALSCAELLLAQVAAMGDIKTLSVKDLINVFR</sequence>
<evidence type="ECO:0000256" key="3">
    <source>
        <dbReference type="ARBA" id="ARBA00022839"/>
    </source>
</evidence>
<dbReference type="PANTHER" id="PTHR30231:SF4">
    <property type="entry name" value="PROTEIN NEN2"/>
    <property type="match status" value="1"/>
</dbReference>
<protein>
    <submittedName>
        <fullName evidence="5">3'-5' exonuclease</fullName>
    </submittedName>
</protein>
<feature type="domain" description="Exonuclease" evidence="4">
    <location>
        <begin position="42"/>
        <end position="215"/>
    </location>
</feature>
<evidence type="ECO:0000256" key="1">
    <source>
        <dbReference type="ARBA" id="ARBA00022722"/>
    </source>
</evidence>
<organism evidence="5 6">
    <name type="scientific">Shewanella livingstonensis</name>
    <dbReference type="NCBI Taxonomy" id="150120"/>
    <lineage>
        <taxon>Bacteria</taxon>
        <taxon>Pseudomonadati</taxon>
        <taxon>Pseudomonadota</taxon>
        <taxon>Gammaproteobacteria</taxon>
        <taxon>Alteromonadales</taxon>
        <taxon>Shewanellaceae</taxon>
        <taxon>Shewanella</taxon>
    </lineage>
</organism>
<reference evidence="6" key="1">
    <citation type="submission" date="2018-11" db="EMBL/GenBank/DDBJ databases">
        <title>Shewanella sp. M2.</title>
        <authorList>
            <person name="Hwang Y.J."/>
            <person name="Hwang C.Y."/>
        </authorList>
    </citation>
    <scope>NUCLEOTIDE SEQUENCE [LARGE SCALE GENOMIC DNA]</scope>
    <source>
        <strain evidence="6">LMG 19866</strain>
    </source>
</reference>
<dbReference type="GO" id="GO:0008408">
    <property type="term" value="F:3'-5' exonuclease activity"/>
    <property type="evidence" value="ECO:0007669"/>
    <property type="project" value="TreeGrafter"/>
</dbReference>
<dbReference type="SMART" id="SM00479">
    <property type="entry name" value="EXOIII"/>
    <property type="match status" value="1"/>
</dbReference>
<evidence type="ECO:0000259" key="4">
    <source>
        <dbReference type="SMART" id="SM00479"/>
    </source>
</evidence>